<keyword evidence="3" id="KW-1185">Reference proteome</keyword>
<name>A0A8J7FR23_9NEIS</name>
<evidence type="ECO:0000313" key="3">
    <source>
        <dbReference type="Proteomes" id="UP000604481"/>
    </source>
</evidence>
<dbReference type="AlphaFoldDB" id="A0A8J7FR23"/>
<feature type="chain" id="PRO_5035293668" evidence="1">
    <location>
        <begin position="23"/>
        <end position="140"/>
    </location>
</feature>
<dbReference type="EMBL" id="JADFUA010000003">
    <property type="protein sequence ID" value="MBE9609216.1"/>
    <property type="molecule type" value="Genomic_DNA"/>
</dbReference>
<organism evidence="2 3">
    <name type="scientific">Chitinilyticum piscinae</name>
    <dbReference type="NCBI Taxonomy" id="2866724"/>
    <lineage>
        <taxon>Bacteria</taxon>
        <taxon>Pseudomonadati</taxon>
        <taxon>Pseudomonadota</taxon>
        <taxon>Betaproteobacteria</taxon>
        <taxon>Neisseriales</taxon>
        <taxon>Chitinibacteraceae</taxon>
        <taxon>Chitinilyticum</taxon>
    </lineage>
</organism>
<gene>
    <name evidence="2" type="ORF">INR99_07630</name>
</gene>
<evidence type="ECO:0000256" key="1">
    <source>
        <dbReference type="SAM" id="SignalP"/>
    </source>
</evidence>
<comment type="caution">
    <text evidence="2">The sequence shown here is derived from an EMBL/GenBank/DDBJ whole genome shotgun (WGS) entry which is preliminary data.</text>
</comment>
<dbReference type="Proteomes" id="UP000604481">
    <property type="component" value="Unassembled WGS sequence"/>
</dbReference>
<keyword evidence="1" id="KW-0732">Signal</keyword>
<reference evidence="2 3" key="1">
    <citation type="submission" date="2020-10" db="EMBL/GenBank/DDBJ databases">
        <title>The genome sequence of Chitinilyticum litopenaei 4Y14.</title>
        <authorList>
            <person name="Liu Y."/>
        </authorList>
    </citation>
    <scope>NUCLEOTIDE SEQUENCE [LARGE SCALE GENOMIC DNA]</scope>
    <source>
        <strain evidence="2 3">4Y14</strain>
    </source>
</reference>
<feature type="signal peptide" evidence="1">
    <location>
        <begin position="1"/>
        <end position="22"/>
    </location>
</feature>
<protein>
    <submittedName>
        <fullName evidence="2">Uncharacterized protein</fullName>
    </submittedName>
</protein>
<proteinExistence type="predicted"/>
<evidence type="ECO:0000313" key="2">
    <source>
        <dbReference type="EMBL" id="MBE9609216.1"/>
    </source>
</evidence>
<accession>A0A8J7FR23</accession>
<dbReference type="RefSeq" id="WP_194115727.1">
    <property type="nucleotide sequence ID" value="NZ_JADFUA010000003.1"/>
</dbReference>
<sequence>MNKTLALRFALAAAITSAAVYAATTPKSPTDTYDGVNTPDLLQITPTPGATNEYIVSEFTFQPSANVSLSWNATATSTTGATAGDMFSVGAFNVKKGNRTFAGAVGAFSSAARACQNTNPTGPLVMPPIATQTDVEVCTF</sequence>